<evidence type="ECO:0000256" key="1">
    <source>
        <dbReference type="SAM" id="MobiDB-lite"/>
    </source>
</evidence>
<dbReference type="GO" id="GO:0016747">
    <property type="term" value="F:acyltransferase activity, transferring groups other than amino-acyl groups"/>
    <property type="evidence" value="ECO:0007669"/>
    <property type="project" value="InterPro"/>
</dbReference>
<gene>
    <name evidence="6" type="primary">LOC113497399</name>
</gene>
<feature type="transmembrane region" description="Helical" evidence="2">
    <location>
        <begin position="618"/>
        <end position="641"/>
    </location>
</feature>
<feature type="transmembrane region" description="Helical" evidence="2">
    <location>
        <begin position="1054"/>
        <end position="1071"/>
    </location>
</feature>
<feature type="signal peptide" evidence="3">
    <location>
        <begin position="1"/>
        <end position="21"/>
    </location>
</feature>
<dbReference type="SMART" id="SM00703">
    <property type="entry name" value="NRF"/>
    <property type="match status" value="2"/>
</dbReference>
<feature type="transmembrane region" description="Helical" evidence="2">
    <location>
        <begin position="536"/>
        <end position="557"/>
    </location>
</feature>
<feature type="compositionally biased region" description="Basic and acidic residues" evidence="1">
    <location>
        <begin position="690"/>
        <end position="706"/>
    </location>
</feature>
<dbReference type="InterPro" id="IPR052728">
    <property type="entry name" value="O2_lipid_transport_reg"/>
</dbReference>
<dbReference type="InParanoid" id="A0A7E5VWP1"/>
<feature type="transmembrane region" description="Helical" evidence="2">
    <location>
        <begin position="503"/>
        <end position="524"/>
    </location>
</feature>
<dbReference type="Proteomes" id="UP000322000">
    <property type="component" value="Chromosome 9"/>
</dbReference>
<feature type="transmembrane region" description="Helical" evidence="2">
    <location>
        <begin position="1227"/>
        <end position="1247"/>
    </location>
</feature>
<dbReference type="OrthoDB" id="118951at2759"/>
<dbReference type="PANTHER" id="PTHR11161">
    <property type="entry name" value="O-ACYLTRANSFERASE"/>
    <property type="match status" value="1"/>
</dbReference>
<keyword evidence="5" id="KW-1185">Reference proteome</keyword>
<feature type="domain" description="Nose resistant-to-fluoxetine protein N-terminal" evidence="4">
    <location>
        <begin position="40"/>
        <end position="211"/>
    </location>
</feature>
<dbReference type="InterPro" id="IPR002656">
    <property type="entry name" value="Acyl_transf_3_dom"/>
</dbReference>
<dbReference type="Pfam" id="PF01757">
    <property type="entry name" value="Acyl_transf_3"/>
    <property type="match status" value="2"/>
</dbReference>
<protein>
    <submittedName>
        <fullName evidence="6">Uncharacterized protein LOC113497399</fullName>
    </submittedName>
</protein>
<feature type="transmembrane region" description="Helical" evidence="2">
    <location>
        <begin position="778"/>
        <end position="797"/>
    </location>
</feature>
<evidence type="ECO:0000313" key="5">
    <source>
        <dbReference type="Proteomes" id="UP000322000"/>
    </source>
</evidence>
<accession>A0A7E5VWP1</accession>
<feature type="transmembrane region" description="Helical" evidence="2">
    <location>
        <begin position="1091"/>
        <end position="1115"/>
    </location>
</feature>
<feature type="transmembrane region" description="Helical" evidence="2">
    <location>
        <begin position="222"/>
        <end position="244"/>
    </location>
</feature>
<feature type="transmembrane region" description="Helical" evidence="2">
    <location>
        <begin position="1136"/>
        <end position="1155"/>
    </location>
</feature>
<keyword evidence="2" id="KW-0812">Transmembrane</keyword>
<feature type="transmembrane region" description="Helical" evidence="2">
    <location>
        <begin position="1415"/>
        <end position="1439"/>
    </location>
</feature>
<keyword evidence="3" id="KW-0732">Signal</keyword>
<feature type="domain" description="Nose resistant-to-fluoxetine protein N-terminal" evidence="4">
    <location>
        <begin position="817"/>
        <end position="978"/>
    </location>
</feature>
<feature type="transmembrane region" description="Helical" evidence="2">
    <location>
        <begin position="1336"/>
        <end position="1356"/>
    </location>
</feature>
<dbReference type="GeneID" id="113497399"/>
<feature type="transmembrane region" description="Helical" evidence="2">
    <location>
        <begin position="432"/>
        <end position="452"/>
    </location>
</feature>
<name>A0A7E5VWP1_TRINI</name>
<feature type="region of interest" description="Disordered" evidence="1">
    <location>
        <begin position="690"/>
        <end position="710"/>
    </location>
</feature>
<feature type="transmembrane region" description="Helical" evidence="2">
    <location>
        <begin position="990"/>
        <end position="1011"/>
    </location>
</feature>
<organism evidence="5 6">
    <name type="scientific">Trichoplusia ni</name>
    <name type="common">Cabbage looper</name>
    <dbReference type="NCBI Taxonomy" id="7111"/>
    <lineage>
        <taxon>Eukaryota</taxon>
        <taxon>Metazoa</taxon>
        <taxon>Ecdysozoa</taxon>
        <taxon>Arthropoda</taxon>
        <taxon>Hexapoda</taxon>
        <taxon>Insecta</taxon>
        <taxon>Pterygota</taxon>
        <taxon>Neoptera</taxon>
        <taxon>Endopterygota</taxon>
        <taxon>Lepidoptera</taxon>
        <taxon>Glossata</taxon>
        <taxon>Ditrysia</taxon>
        <taxon>Noctuoidea</taxon>
        <taxon>Noctuidae</taxon>
        <taxon>Plusiinae</taxon>
        <taxon>Trichoplusia</taxon>
    </lineage>
</organism>
<dbReference type="RefSeq" id="XP_026732744.1">
    <property type="nucleotide sequence ID" value="XM_026876943.1"/>
</dbReference>
<feature type="transmembrane region" description="Helical" evidence="2">
    <location>
        <begin position="647"/>
        <end position="668"/>
    </location>
</feature>
<reference evidence="6" key="1">
    <citation type="submission" date="2025-08" db="UniProtKB">
        <authorList>
            <consortium name="RefSeq"/>
        </authorList>
    </citation>
    <scope>IDENTIFICATION</scope>
</reference>
<evidence type="ECO:0000256" key="3">
    <source>
        <dbReference type="SAM" id="SignalP"/>
    </source>
</evidence>
<feature type="chain" id="PRO_5028938717" evidence="3">
    <location>
        <begin position="22"/>
        <end position="1462"/>
    </location>
</feature>
<dbReference type="Pfam" id="PF20146">
    <property type="entry name" value="NRF"/>
    <property type="match status" value="2"/>
</dbReference>
<feature type="transmembrane region" description="Helical" evidence="2">
    <location>
        <begin position="1199"/>
        <end position="1220"/>
    </location>
</feature>
<dbReference type="InterPro" id="IPR006621">
    <property type="entry name" value="Nose-resist-to-fluoxetine_N"/>
</dbReference>
<evidence type="ECO:0000259" key="4">
    <source>
        <dbReference type="SMART" id="SM00703"/>
    </source>
</evidence>
<feature type="transmembrane region" description="Helical" evidence="2">
    <location>
        <begin position="459"/>
        <end position="483"/>
    </location>
</feature>
<proteinExistence type="predicted"/>
<dbReference type="KEGG" id="tnl:113497399"/>
<feature type="transmembrane region" description="Helical" evidence="2">
    <location>
        <begin position="291"/>
        <end position="312"/>
    </location>
</feature>
<feature type="transmembrane region" description="Helical" evidence="2">
    <location>
        <begin position="324"/>
        <end position="348"/>
    </location>
</feature>
<dbReference type="PANTHER" id="PTHR11161:SF0">
    <property type="entry name" value="O-ACYLTRANSFERASE LIKE PROTEIN"/>
    <property type="match status" value="1"/>
</dbReference>
<feature type="transmembrane region" description="Helical" evidence="2">
    <location>
        <begin position="1377"/>
        <end position="1395"/>
    </location>
</feature>
<sequence length="1462" mass="165373">MGCKVALVLLLISLINFNVCAREVRNRAINETFLEEVIDAEECDRQISVIKANSMLLFQFLDAGARIPKGILTGNMVDLGNYHQCLGIDLQLEQMHIQGKYCSILVPFSQNVTLPLPSNLPFDPSALRIDEETAAQIEEFHMRRKNMRMFSGDFDDFEDDLSYRSTHPLANAVFRLGVCIPKPCTTEQAITSLIVNVTEIGFQYTDSYCRLLGDKPFVPADVVAISIFACLGFLTLISTSYDLFYRFVFKKDVKQQSVLCRSFSVYTNGKILSTFNSNPGNLKCLDGIRTLAMIWVVLGHCFQTEVFIANPMDSNVWMLSGKALWITMAPITVDTFFTLGGILLVYTSAAKMKQGTFLRSLHWFYLNRFMRVTPLLAVVVLLQATYYNTVVDGPHWVQVSNWTDRCRINWWSTIFHVQNIVNPRNMCVPHSWYVAIDFQLYVLSPIILYWVFSGKKHMAWAALLAGLLSVIVASTIFSFHIAVPAGTLVPSRPNDMWDYLALYYFNTLTRASPFFVGLLFGYVLHLYRKEKMQIPWFVAIFFWLCAAGVVAGIAYFTYCIKQVDWDNQQWDNIMNSFMRPVYAVALSWMIIACVHGYAGPINWLLSLDMWRMPARLTYGIYVFHFGLMTTLNASAITPFYFSVPRVVFKFLAHMTLAVLVSYFFTLLVDTPVSVLFKLLMDAAAKKNKPAAKDQKIEDNTKIDEKPALNQNIEKIEGSNPDLNKVDENNLNDVESEPVAVSSDIKEEPNVVRVSDTGVHLDANVPDAKCEAVKMTTKNILLLILVEIISLTLVSGHLNLPVRNEGFDSALYEEVLDEELCEEQLGFIGNNTLLAAFFADAGFRIPKGILEFNNLDLGNYHQCIGLNQQLPTSELQGKYCMIRVPLDQEFNFPISYGDTSFDPKLLSSNEMKKILEENDAIRTEMLAMSGVHRSISPESPFSSLVLRLAVCIPQSCTTKQALQLFDALGLQYTDEYCRLPNDKPWVPADTVAVVAFSIIGLLTILSTSYDVWQTVILKNDPKTVSVLGTAFSVYTNGRRVMTFTSSSGNIECLDGIRALAMAWVLLGHTFSTETTWLNPMDTGVWVSSWQSIWIVGAHVTVDTFFTLSGFLVVYTTAGKFTGKQLIKNVHLFWLNRLLRMFPLLATVALLEASFLMRFGDGPQWAIVADHAERCRTNWWSTLLYIQNYMNPLYTCIGQTWYLAIDVQLHILSPILLFWVLLGNRRIALTSLFGGLVAILAASTAYNFINDFPPYMAGPRTRDYLVNYYVNTLTRASAFFVGMIFGYFVRTIKIKMQKWQVVCIWVAALSLSTFIMYTNYPTRQPGFTQTSSNLFNSFIRPLWALFIGSIIYMCVNGYGGPINWFLSLSVWKIHSRLSYGMYLFHSAMMFAINHRAITPIYFSVSAMVFKFLSHYTLSFIVTFIAVLLIDAPCSTLFKLLLGGGVKKPQKQETDVESSKKEALE</sequence>
<feature type="transmembrane region" description="Helical" evidence="2">
    <location>
        <begin position="1299"/>
        <end position="1316"/>
    </location>
</feature>
<feature type="transmembrane region" description="Helical" evidence="2">
    <location>
        <begin position="1267"/>
        <end position="1287"/>
    </location>
</feature>
<evidence type="ECO:0000313" key="6">
    <source>
        <dbReference type="RefSeq" id="XP_026732744.1"/>
    </source>
</evidence>
<evidence type="ECO:0000256" key="2">
    <source>
        <dbReference type="SAM" id="Phobius"/>
    </source>
</evidence>
<keyword evidence="2" id="KW-1133">Transmembrane helix</keyword>
<keyword evidence="2" id="KW-0472">Membrane</keyword>
<feature type="transmembrane region" description="Helical" evidence="2">
    <location>
        <begin position="369"/>
        <end position="387"/>
    </location>
</feature>
<feature type="transmembrane region" description="Helical" evidence="2">
    <location>
        <begin position="577"/>
        <end position="598"/>
    </location>
</feature>